<keyword evidence="2" id="KW-1185">Reference proteome</keyword>
<name>A0A9D3VIC9_9ROSI</name>
<protein>
    <submittedName>
        <fullName evidence="1">Uncharacterized protein</fullName>
    </submittedName>
</protein>
<dbReference type="Proteomes" id="UP000828251">
    <property type="component" value="Unassembled WGS sequence"/>
</dbReference>
<accession>A0A9D3VIC9</accession>
<dbReference type="AlphaFoldDB" id="A0A9D3VIC9"/>
<proteinExistence type="predicted"/>
<reference evidence="1 2" key="1">
    <citation type="journal article" date="2021" name="Plant Biotechnol. J.">
        <title>Multi-omics assisted identification of the key and species-specific regulatory components of drought-tolerant mechanisms in Gossypium stocksii.</title>
        <authorList>
            <person name="Yu D."/>
            <person name="Ke L."/>
            <person name="Zhang D."/>
            <person name="Wu Y."/>
            <person name="Sun Y."/>
            <person name="Mei J."/>
            <person name="Sun J."/>
            <person name="Sun Y."/>
        </authorList>
    </citation>
    <scope>NUCLEOTIDE SEQUENCE [LARGE SCALE GENOMIC DNA]</scope>
    <source>
        <strain evidence="2">cv. E1</strain>
        <tissue evidence="1">Leaf</tissue>
    </source>
</reference>
<evidence type="ECO:0000313" key="2">
    <source>
        <dbReference type="Proteomes" id="UP000828251"/>
    </source>
</evidence>
<gene>
    <name evidence="1" type="ORF">J1N35_022663</name>
</gene>
<evidence type="ECO:0000313" key="1">
    <source>
        <dbReference type="EMBL" id="KAH1082902.1"/>
    </source>
</evidence>
<comment type="caution">
    <text evidence="1">The sequence shown here is derived from an EMBL/GenBank/DDBJ whole genome shotgun (WGS) entry which is preliminary data.</text>
</comment>
<sequence>MSERISVVIYYDGKVRYTKNGVIFLSENTPRLVFNQNIDLTELCKRIRRKIFGTTPMKVLSIKYQFCASVDPVTSDSFDIKCAHGLEAMVQTHLASGAPYLELYVQFVSLNDTFATAIREEYTTPA</sequence>
<organism evidence="1 2">
    <name type="scientific">Gossypium stocksii</name>
    <dbReference type="NCBI Taxonomy" id="47602"/>
    <lineage>
        <taxon>Eukaryota</taxon>
        <taxon>Viridiplantae</taxon>
        <taxon>Streptophyta</taxon>
        <taxon>Embryophyta</taxon>
        <taxon>Tracheophyta</taxon>
        <taxon>Spermatophyta</taxon>
        <taxon>Magnoliopsida</taxon>
        <taxon>eudicotyledons</taxon>
        <taxon>Gunneridae</taxon>
        <taxon>Pentapetalae</taxon>
        <taxon>rosids</taxon>
        <taxon>malvids</taxon>
        <taxon>Malvales</taxon>
        <taxon>Malvaceae</taxon>
        <taxon>Malvoideae</taxon>
        <taxon>Gossypium</taxon>
    </lineage>
</organism>
<dbReference type="EMBL" id="JAIQCV010000007">
    <property type="protein sequence ID" value="KAH1082902.1"/>
    <property type="molecule type" value="Genomic_DNA"/>
</dbReference>